<dbReference type="PANTHER" id="PTHR48466:SF2">
    <property type="entry name" value="OS10G0509000 PROTEIN"/>
    <property type="match status" value="1"/>
</dbReference>
<evidence type="ECO:0000259" key="10">
    <source>
        <dbReference type="PROSITE" id="PS50828"/>
    </source>
</evidence>
<dbReference type="EC" id="3.1.-.-" evidence="8"/>
<dbReference type="GO" id="GO:0043023">
    <property type="term" value="F:ribosomal large subunit binding"/>
    <property type="evidence" value="ECO:0007669"/>
    <property type="project" value="UniProtKB-UniRule"/>
</dbReference>
<dbReference type="InterPro" id="IPR046893">
    <property type="entry name" value="MSSS"/>
</dbReference>
<dbReference type="SUPFAM" id="SSF48334">
    <property type="entry name" value="DNA repair protein MutS, domain III"/>
    <property type="match status" value="1"/>
</dbReference>
<name>A0A267MKL0_9FIRM</name>
<dbReference type="Pfam" id="PF00488">
    <property type="entry name" value="MutS_V"/>
    <property type="match status" value="1"/>
</dbReference>
<dbReference type="InterPro" id="IPR045076">
    <property type="entry name" value="MutS"/>
</dbReference>
<dbReference type="PIRSF" id="PIRSF005814">
    <property type="entry name" value="MutS_YshD"/>
    <property type="match status" value="1"/>
</dbReference>
<dbReference type="EC" id="3.6.4.-" evidence="8"/>
<dbReference type="GO" id="GO:0019843">
    <property type="term" value="F:rRNA binding"/>
    <property type="evidence" value="ECO:0007669"/>
    <property type="project" value="UniProtKB-UniRule"/>
</dbReference>
<keyword evidence="7 8" id="KW-0238">DNA-binding</keyword>
<dbReference type="HAMAP" id="MF_00092">
    <property type="entry name" value="MutS2"/>
    <property type="match status" value="1"/>
</dbReference>
<dbReference type="Pfam" id="PF20297">
    <property type="entry name" value="MSSS"/>
    <property type="match status" value="1"/>
</dbReference>
<evidence type="ECO:0000256" key="5">
    <source>
        <dbReference type="ARBA" id="ARBA00022840"/>
    </source>
</evidence>
<dbReference type="GO" id="GO:0030983">
    <property type="term" value="F:mismatched DNA binding"/>
    <property type="evidence" value="ECO:0007669"/>
    <property type="project" value="InterPro"/>
</dbReference>
<comment type="subunit">
    <text evidence="8">Homodimer. Binds to stalled ribosomes, contacting rRNA.</text>
</comment>
<dbReference type="InterPro" id="IPR007696">
    <property type="entry name" value="DNA_mismatch_repair_MutS_core"/>
</dbReference>
<dbReference type="SUPFAM" id="SSF52540">
    <property type="entry name" value="P-loop containing nucleoside triphosphate hydrolases"/>
    <property type="match status" value="1"/>
</dbReference>
<organism evidence="11 12">
    <name type="scientific">Anaeromicrobium sediminis</name>
    <dbReference type="NCBI Taxonomy" id="1478221"/>
    <lineage>
        <taxon>Bacteria</taxon>
        <taxon>Bacillati</taxon>
        <taxon>Bacillota</taxon>
        <taxon>Clostridia</taxon>
        <taxon>Peptostreptococcales</taxon>
        <taxon>Thermotaleaceae</taxon>
        <taxon>Anaeromicrobium</taxon>
    </lineage>
</organism>
<dbReference type="InterPro" id="IPR027417">
    <property type="entry name" value="P-loop_NTPase"/>
</dbReference>
<dbReference type="Gene3D" id="3.30.1370.110">
    <property type="match status" value="1"/>
</dbReference>
<keyword evidence="1 8" id="KW-0540">Nuclease</keyword>
<protein>
    <recommendedName>
        <fullName evidence="8">Endonuclease MutS2</fullName>
        <ecNumber evidence="8">3.1.-.-</ecNumber>
    </recommendedName>
    <alternativeName>
        <fullName evidence="8">Ribosome-associated protein quality control-upstream factor</fullName>
        <shortName evidence="8">RQC-upstream factor</shortName>
        <shortName evidence="8">RqcU</shortName>
        <ecNumber evidence="8">3.6.4.-</ecNumber>
    </alternativeName>
</protein>
<dbReference type="OrthoDB" id="9808166at2"/>
<dbReference type="AlphaFoldDB" id="A0A267MKL0"/>
<dbReference type="CDD" id="cd06503">
    <property type="entry name" value="ATP-synt_Fo_b"/>
    <property type="match status" value="1"/>
</dbReference>
<feature type="domain" description="Smr" evidence="10">
    <location>
        <begin position="714"/>
        <end position="789"/>
    </location>
</feature>
<dbReference type="Gene3D" id="3.40.50.300">
    <property type="entry name" value="P-loop containing nucleotide triphosphate hydrolases"/>
    <property type="match status" value="1"/>
</dbReference>
<dbReference type="GO" id="GO:0140664">
    <property type="term" value="F:ATP-dependent DNA damage sensor activity"/>
    <property type="evidence" value="ECO:0007669"/>
    <property type="project" value="InterPro"/>
</dbReference>
<dbReference type="PROSITE" id="PS00486">
    <property type="entry name" value="DNA_MISMATCH_REPAIR_2"/>
    <property type="match status" value="1"/>
</dbReference>
<evidence type="ECO:0000256" key="8">
    <source>
        <dbReference type="HAMAP-Rule" id="MF_00092"/>
    </source>
</evidence>
<keyword evidence="12" id="KW-1185">Reference proteome</keyword>
<evidence type="ECO:0000256" key="9">
    <source>
        <dbReference type="SAM" id="Coils"/>
    </source>
</evidence>
<dbReference type="SMART" id="SM00463">
    <property type="entry name" value="SMR"/>
    <property type="match status" value="1"/>
</dbReference>
<feature type="coiled-coil region" evidence="9">
    <location>
        <begin position="515"/>
        <end position="619"/>
    </location>
</feature>
<dbReference type="InterPro" id="IPR036063">
    <property type="entry name" value="Smr_dom_sf"/>
</dbReference>
<comment type="function">
    <text evidence="8">Endonuclease that is involved in the suppression of homologous recombination and thus may have a key role in the control of bacterial genetic diversity.</text>
</comment>
<keyword evidence="4 8" id="KW-0378">Hydrolase</keyword>
<dbReference type="SUPFAM" id="SSF160443">
    <property type="entry name" value="SMR domain-like"/>
    <property type="match status" value="1"/>
</dbReference>
<dbReference type="InterPro" id="IPR002625">
    <property type="entry name" value="Smr_dom"/>
</dbReference>
<accession>A0A267MKL0</accession>
<reference evidence="11 12" key="1">
    <citation type="submission" date="2017-06" db="EMBL/GenBank/DDBJ databases">
        <title>Draft genome sequence of anaerobic fermentative bacterium Anaeromicrobium sediminis DY2726D isolated from West Pacific Ocean sediments.</title>
        <authorList>
            <person name="Zeng X."/>
        </authorList>
    </citation>
    <scope>NUCLEOTIDE SEQUENCE [LARGE SCALE GENOMIC DNA]</scope>
    <source>
        <strain evidence="11 12">DY2726D</strain>
    </source>
</reference>
<dbReference type="CDD" id="cd03280">
    <property type="entry name" value="ABC_MutS2"/>
    <property type="match status" value="1"/>
</dbReference>
<keyword evidence="3 8" id="KW-0547">Nucleotide-binding</keyword>
<dbReference type="RefSeq" id="WP_095133298.1">
    <property type="nucleotide sequence ID" value="NZ_NIBG01000007.1"/>
</dbReference>
<dbReference type="InterPro" id="IPR000432">
    <property type="entry name" value="DNA_mismatch_repair_MutS_C"/>
</dbReference>
<comment type="function">
    <text evidence="8">Acts as a ribosome collision sensor, splitting the ribosome into its 2 subunits. Detects stalled/collided 70S ribosomes which it binds and splits by an ATP-hydrolysis driven conformational change. Acts upstream of the ribosome quality control system (RQC), a ribosome-associated complex that mediates the extraction of incompletely synthesized nascent chains from stalled ribosomes and their subsequent degradation. Probably generates substrates for RQC.</text>
</comment>
<comment type="similarity">
    <text evidence="8">Belongs to the DNA mismatch repair MutS family. MutS2 subfamily.</text>
</comment>
<keyword evidence="9" id="KW-0175">Coiled coil</keyword>
<dbReference type="InterPro" id="IPR005747">
    <property type="entry name" value="MutS2"/>
</dbReference>
<dbReference type="InterPro" id="IPR036187">
    <property type="entry name" value="DNA_mismatch_repair_MutS_sf"/>
</dbReference>
<feature type="binding site" evidence="8">
    <location>
        <begin position="334"/>
        <end position="341"/>
    </location>
    <ligand>
        <name>ATP</name>
        <dbReference type="ChEBI" id="CHEBI:30616"/>
    </ligand>
</feature>
<dbReference type="GO" id="GO:0006298">
    <property type="term" value="P:mismatch repair"/>
    <property type="evidence" value="ECO:0007669"/>
    <property type="project" value="InterPro"/>
</dbReference>
<evidence type="ECO:0000313" key="11">
    <source>
        <dbReference type="EMBL" id="PAB59425.1"/>
    </source>
</evidence>
<dbReference type="PROSITE" id="PS50828">
    <property type="entry name" value="SMR"/>
    <property type="match status" value="1"/>
</dbReference>
<dbReference type="GO" id="GO:0004519">
    <property type="term" value="F:endonuclease activity"/>
    <property type="evidence" value="ECO:0007669"/>
    <property type="project" value="UniProtKB-UniRule"/>
</dbReference>
<comment type="caution">
    <text evidence="11">The sequence shown here is derived from an EMBL/GenBank/DDBJ whole genome shotgun (WGS) entry which is preliminary data.</text>
</comment>
<dbReference type="Pfam" id="PF01713">
    <property type="entry name" value="Smr"/>
    <property type="match status" value="1"/>
</dbReference>
<evidence type="ECO:0000313" key="12">
    <source>
        <dbReference type="Proteomes" id="UP000216024"/>
    </source>
</evidence>
<dbReference type="PANTHER" id="PTHR48466">
    <property type="entry name" value="OS10G0509000 PROTEIN-RELATED"/>
    <property type="match status" value="1"/>
</dbReference>
<evidence type="ECO:0000256" key="3">
    <source>
        <dbReference type="ARBA" id="ARBA00022741"/>
    </source>
</evidence>
<dbReference type="Proteomes" id="UP000216024">
    <property type="component" value="Unassembled WGS sequence"/>
</dbReference>
<evidence type="ECO:0000256" key="4">
    <source>
        <dbReference type="ARBA" id="ARBA00022801"/>
    </source>
</evidence>
<evidence type="ECO:0000256" key="1">
    <source>
        <dbReference type="ARBA" id="ARBA00022722"/>
    </source>
</evidence>
<dbReference type="GO" id="GO:0016887">
    <property type="term" value="F:ATP hydrolysis activity"/>
    <property type="evidence" value="ECO:0007669"/>
    <property type="project" value="InterPro"/>
</dbReference>
<keyword evidence="6 8" id="KW-0694">RNA-binding</keyword>
<proteinExistence type="inferred from homology"/>
<dbReference type="EMBL" id="NIBG01000007">
    <property type="protein sequence ID" value="PAB59425.1"/>
    <property type="molecule type" value="Genomic_DNA"/>
</dbReference>
<sequence>MNKKTLNVLEFPKIKEMLKSKATSSLGKDLVDKLEPSTHIDEVKNMQEETAEATSLIIRRGNPNLGGIHDLLMYLKRAEIGSALYTGQLLEVCDTLRAARRMRSFIKEASEDNAYERLSGYTGALNTFKYIEDKIDMCIIGENQISDNASSTLKHIRREIENKNGAIRSRLNSMISSTSKQKYLQDSIITMRDDRYVIPVKQEYRANVPGLIHDQSSSGATLFIEPMAIVELNNKLKELKLQEKSEIERILLELTVMVADKKDEILANQEILKKLDFIFAKGKLAVHMNAIEPEVNDYGFIRIKNGRHPLLDKETVVPSNIWIGDEFNTLVITGPNTGGKTVTLKTVGLLTIMTQCGLHVPAQYGTRMSVFKQVFADIGDEQSIEQSLSTFSGHMSNIVDILDHVEENALVLLDELGAGTDPTEGAALAISILDYLASFKSKTIATTHYTEIKEYALTTDLVENASVEFDVQTLSPTYKLLIGVPGKSNAFEISKRLGLSDYIVNRARTLLTRENIEFEEILQTIEKDKRVAQEERDEAARLKIQIEKEKEQFETKKDKLKHQRESVLREAREEARKLLREAKEEADSIIKELRDLHNAQSEKDKNRKIEEMRKKLRTSLNGLEDGLDLNTELSNLTPRDVKVGDDVIILSLNQQGTVLTKPDANGDLTVQAGIMKINVNVKNLQKDKNKKKSVKKSGIGKIYKSKQSNVKTSLDLRGQNLEDALVETDKYLDDAYIANLSEVTIIHGKGTGILRAGITQLLKKHKHVDKFRIGGFSEGGTGATIVTLK</sequence>
<dbReference type="FunFam" id="3.40.50.300:FF:000830">
    <property type="entry name" value="Endonuclease MutS2"/>
    <property type="match status" value="1"/>
</dbReference>
<dbReference type="SMART" id="SM00534">
    <property type="entry name" value="MUTSac"/>
    <property type="match status" value="1"/>
</dbReference>
<dbReference type="GO" id="GO:0072344">
    <property type="term" value="P:rescue of stalled ribosome"/>
    <property type="evidence" value="ECO:0007669"/>
    <property type="project" value="UniProtKB-UniRule"/>
</dbReference>
<dbReference type="NCBIfam" id="TIGR01069">
    <property type="entry name" value="mutS2"/>
    <property type="match status" value="1"/>
</dbReference>
<evidence type="ECO:0000256" key="7">
    <source>
        <dbReference type="ARBA" id="ARBA00023125"/>
    </source>
</evidence>
<gene>
    <name evidence="8" type="primary">mutS2</name>
    <name evidence="8" type="synonym">rqcU</name>
    <name evidence="11" type="ORF">CCE28_09400</name>
</gene>
<keyword evidence="8 11" id="KW-0255">Endonuclease</keyword>
<dbReference type="GO" id="GO:0005524">
    <property type="term" value="F:ATP binding"/>
    <property type="evidence" value="ECO:0007669"/>
    <property type="project" value="UniProtKB-UniRule"/>
</dbReference>
<dbReference type="GO" id="GO:0045910">
    <property type="term" value="P:negative regulation of DNA recombination"/>
    <property type="evidence" value="ECO:0007669"/>
    <property type="project" value="InterPro"/>
</dbReference>
<keyword evidence="5 8" id="KW-0067">ATP-binding</keyword>
<evidence type="ECO:0000256" key="2">
    <source>
        <dbReference type="ARBA" id="ARBA00022730"/>
    </source>
</evidence>
<dbReference type="SMART" id="SM00533">
    <property type="entry name" value="MUTSd"/>
    <property type="match status" value="1"/>
</dbReference>
<keyword evidence="2 8" id="KW-0699">rRNA-binding</keyword>
<evidence type="ECO:0000256" key="6">
    <source>
        <dbReference type="ARBA" id="ARBA00022884"/>
    </source>
</evidence>